<dbReference type="SUPFAM" id="SSF110857">
    <property type="entry name" value="Gamma-glutamyl cyclotransferase-like"/>
    <property type="match status" value="1"/>
</dbReference>
<feature type="region of interest" description="Disordered" evidence="1">
    <location>
        <begin position="189"/>
        <end position="241"/>
    </location>
</feature>
<feature type="compositionally biased region" description="Acidic residues" evidence="1">
    <location>
        <begin position="229"/>
        <end position="238"/>
    </location>
</feature>
<gene>
    <name evidence="2" type="ORF">TT172_LOCUS1581</name>
</gene>
<evidence type="ECO:0000313" key="2">
    <source>
        <dbReference type="EMBL" id="SPQ19162.1"/>
    </source>
</evidence>
<evidence type="ECO:0000256" key="1">
    <source>
        <dbReference type="SAM" id="MobiDB-lite"/>
    </source>
</evidence>
<accession>A0A3S4BG61</accession>
<dbReference type="InterPro" id="IPR013024">
    <property type="entry name" value="GGCT-like"/>
</dbReference>
<sequence length="253" mass="26979">MTSAADPPTKLCFAFGSNLWRTQMALGCPGSPFIGVGRLRGYDARGCANSVPSAPMTDPERASVDDEVWGFVYALSAADEAQIDRGFGVPHASEKRIVPVEFWPASQTDGGLPTVPSTTHRIMNHTTNRAHPGHTPPPEEHAERMIALIRDALRAGVPRAHIEALLRSCVPLACAAGDFAAWWGDGREARTGGDGGTEGRVGSVSRSGVGSAPEKGGCVVGKGATAKEEENEEEEEELPERASEVCYMKYYMP</sequence>
<feature type="compositionally biased region" description="Low complexity" evidence="1">
    <location>
        <begin position="200"/>
        <end position="211"/>
    </location>
</feature>
<dbReference type="Gene3D" id="3.10.490.10">
    <property type="entry name" value="Gamma-glutamyl cyclotransferase-like"/>
    <property type="match status" value="1"/>
</dbReference>
<reference evidence="2 3" key="1">
    <citation type="submission" date="2018-04" db="EMBL/GenBank/DDBJ databases">
        <authorList>
            <person name="Huttner S."/>
            <person name="Dainat J."/>
        </authorList>
    </citation>
    <scope>NUCLEOTIDE SEQUENCE [LARGE SCALE GENOMIC DNA]</scope>
</reference>
<evidence type="ECO:0000313" key="3">
    <source>
        <dbReference type="Proteomes" id="UP000289323"/>
    </source>
</evidence>
<protein>
    <submittedName>
        <fullName evidence="2">593dbe40-f4ee-4f72-8033-aac5027a69b7</fullName>
    </submittedName>
</protein>
<dbReference type="Proteomes" id="UP000289323">
    <property type="component" value="Unassembled WGS sequence"/>
</dbReference>
<dbReference type="CDD" id="cd06661">
    <property type="entry name" value="GGCT_like"/>
    <property type="match status" value="1"/>
</dbReference>
<proteinExistence type="predicted"/>
<dbReference type="AlphaFoldDB" id="A0A3S4BG61"/>
<organism evidence="2 3">
    <name type="scientific">Thermothielavioides terrestris</name>
    <dbReference type="NCBI Taxonomy" id="2587410"/>
    <lineage>
        <taxon>Eukaryota</taxon>
        <taxon>Fungi</taxon>
        <taxon>Dikarya</taxon>
        <taxon>Ascomycota</taxon>
        <taxon>Pezizomycotina</taxon>
        <taxon>Sordariomycetes</taxon>
        <taxon>Sordariomycetidae</taxon>
        <taxon>Sordariales</taxon>
        <taxon>Chaetomiaceae</taxon>
        <taxon>Thermothielavioides</taxon>
    </lineage>
</organism>
<name>A0A3S4BG61_9PEZI</name>
<dbReference type="InterPro" id="IPR036568">
    <property type="entry name" value="GGCT-like_sf"/>
</dbReference>
<dbReference type="EMBL" id="OUUZ01000001">
    <property type="protein sequence ID" value="SPQ19162.1"/>
    <property type="molecule type" value="Genomic_DNA"/>
</dbReference>